<keyword evidence="2" id="KW-1185">Reference proteome</keyword>
<organism evidence="1 2">
    <name type="scientific">Hyphomicrobium sulfonivorans</name>
    <dbReference type="NCBI Taxonomy" id="121290"/>
    <lineage>
        <taxon>Bacteria</taxon>
        <taxon>Pseudomonadati</taxon>
        <taxon>Pseudomonadota</taxon>
        <taxon>Alphaproteobacteria</taxon>
        <taxon>Hyphomicrobiales</taxon>
        <taxon>Hyphomicrobiaceae</taxon>
        <taxon>Hyphomicrobium</taxon>
    </lineage>
</organism>
<dbReference type="STRING" id="121290.APY04_2705"/>
<proteinExistence type="predicted"/>
<dbReference type="EMBL" id="LMTR01000075">
    <property type="protein sequence ID" value="KWT65858.1"/>
    <property type="molecule type" value="Genomic_DNA"/>
</dbReference>
<evidence type="ECO:0000313" key="1">
    <source>
        <dbReference type="EMBL" id="KWT65858.1"/>
    </source>
</evidence>
<evidence type="ECO:0000313" key="2">
    <source>
        <dbReference type="Proteomes" id="UP000059074"/>
    </source>
</evidence>
<accession>A0A109BBQ7</accession>
<dbReference type="AlphaFoldDB" id="A0A109BBQ7"/>
<name>A0A109BBQ7_HYPSL</name>
<reference evidence="1 2" key="1">
    <citation type="submission" date="2015-10" db="EMBL/GenBank/DDBJ databases">
        <title>Transcriptomic analysis of a linuron degrading triple-species bacterial consortium.</title>
        <authorList>
            <person name="Albers P."/>
        </authorList>
    </citation>
    <scope>NUCLEOTIDE SEQUENCE [LARGE SCALE GENOMIC DNA]</scope>
    <source>
        <strain evidence="1 2">WDL6</strain>
    </source>
</reference>
<protein>
    <submittedName>
        <fullName evidence="1">Uncharacterized protein</fullName>
    </submittedName>
</protein>
<dbReference type="RefSeq" id="WP_068463318.1">
    <property type="nucleotide sequence ID" value="NZ_LMTR01000075.1"/>
</dbReference>
<dbReference type="PATRIC" id="fig|121290.4.peg.2017"/>
<comment type="caution">
    <text evidence="1">The sequence shown here is derived from an EMBL/GenBank/DDBJ whole genome shotgun (WGS) entry which is preliminary data.</text>
</comment>
<gene>
    <name evidence="1" type="ORF">APY04_2705</name>
</gene>
<dbReference type="Proteomes" id="UP000059074">
    <property type="component" value="Unassembled WGS sequence"/>
</dbReference>
<sequence length="116" mass="12924">MAGKMGLLGPYRLSFEGIDGAVARRSAGVYALGRMDRLGNFQVRHIGRSDSDVASKLRECIGSDAMFKFTFFGTAQAAFEKECELFHDFSPPGNRIHPGRCKGTRWECPRCRIFSV</sequence>
<dbReference type="OrthoDB" id="1551028at2"/>